<protein>
    <submittedName>
        <fullName evidence="1">Uncharacterized protein</fullName>
    </submittedName>
</protein>
<keyword evidence="2" id="KW-1185">Reference proteome</keyword>
<name>A0A9X7UVG8_9GAMM</name>
<organism evidence="1 2">
    <name type="scientific">Venatoribacter cucullus</name>
    <dbReference type="NCBI Taxonomy" id="2661630"/>
    <lineage>
        <taxon>Bacteria</taxon>
        <taxon>Pseudomonadati</taxon>
        <taxon>Pseudomonadota</taxon>
        <taxon>Gammaproteobacteria</taxon>
        <taxon>Oceanospirillales</taxon>
        <taxon>Oceanospirillaceae</taxon>
        <taxon>Venatoribacter</taxon>
    </lineage>
</organism>
<sequence length="274" mass="31205">MTINLDLVIETEEDSVDMKAGLDSMQGVSDAVRCVAETILTENIPKRQTHKSKVRTSLKKSFKGSYGHIFSIDIYDSDILKKLSRIGRPAFIELIAYFISESLYKESNPLSSKAQKVVDNLGDKAEELVKQLRVSSLENIHEISTKFNHDIKVRYRNSRDSQTVIAKFDRNTAKVLQAKQSDENYDLKIIVTRLNIHTGNGRLQIEGADETVAFGFGIGYREVNIKAKKLFSENLDYNNGISREKWKYLKISVSPIKLRDGKIVKYIVKGFYED</sequence>
<dbReference type="RefSeq" id="WP_228344465.1">
    <property type="nucleotide sequence ID" value="NZ_CP046056.1"/>
</dbReference>
<dbReference type="KEGG" id="vcw:GJQ55_07990"/>
<evidence type="ECO:0000313" key="2">
    <source>
        <dbReference type="Proteomes" id="UP000596074"/>
    </source>
</evidence>
<evidence type="ECO:0000313" key="1">
    <source>
        <dbReference type="EMBL" id="QQD24422.1"/>
    </source>
</evidence>
<proteinExistence type="predicted"/>
<dbReference type="Proteomes" id="UP000596074">
    <property type="component" value="Chromosome"/>
</dbReference>
<accession>A0A9X7UVG8</accession>
<dbReference type="AlphaFoldDB" id="A0A9X7UVG8"/>
<dbReference type="EMBL" id="CP046056">
    <property type="protein sequence ID" value="QQD24422.1"/>
    <property type="molecule type" value="Genomic_DNA"/>
</dbReference>
<reference evidence="1 2" key="1">
    <citation type="submission" date="2019-11" db="EMBL/GenBank/DDBJ databases">
        <title>Venatorbacter sp. nov. a predator of Campylobacter and other Gram-negative bacteria.</title>
        <authorList>
            <person name="Saeedi A."/>
            <person name="Cummings N.J."/>
            <person name="Connerton I.F."/>
            <person name="Connerton P.L."/>
        </authorList>
    </citation>
    <scope>NUCLEOTIDE SEQUENCE [LARGE SCALE GENOMIC DNA]</scope>
    <source>
        <strain evidence="1">XL5</strain>
    </source>
</reference>
<gene>
    <name evidence="1" type="ORF">GJQ55_07990</name>
</gene>